<dbReference type="InterPro" id="IPR002347">
    <property type="entry name" value="SDR_fam"/>
</dbReference>
<protein>
    <submittedName>
        <fullName evidence="4">SDR family oxidoreductase</fullName>
    </submittedName>
</protein>
<comment type="similarity">
    <text evidence="1">Belongs to the short-chain dehydrogenases/reductases (SDR) family.</text>
</comment>
<dbReference type="InterPro" id="IPR036291">
    <property type="entry name" value="NAD(P)-bd_dom_sf"/>
</dbReference>
<dbReference type="NCBIfam" id="NF005559">
    <property type="entry name" value="PRK07231.1"/>
    <property type="match status" value="1"/>
</dbReference>
<dbReference type="FunFam" id="3.40.50.720:FF:000084">
    <property type="entry name" value="Short-chain dehydrogenase reductase"/>
    <property type="match status" value="1"/>
</dbReference>
<dbReference type="PANTHER" id="PTHR42879:SF2">
    <property type="entry name" value="3-OXOACYL-[ACYL-CARRIER-PROTEIN] REDUCTASE FABG"/>
    <property type="match status" value="1"/>
</dbReference>
<organism evidence="4">
    <name type="scientific">Oscillatoriales cyanobacterium SpSt-418</name>
    <dbReference type="NCBI Taxonomy" id="2282169"/>
    <lineage>
        <taxon>Bacteria</taxon>
        <taxon>Bacillati</taxon>
        <taxon>Cyanobacteriota</taxon>
        <taxon>Cyanophyceae</taxon>
        <taxon>Oscillatoriophycideae</taxon>
        <taxon>Oscillatoriales</taxon>
    </lineage>
</organism>
<comment type="caution">
    <text evidence="4">The sequence shown here is derived from an EMBL/GenBank/DDBJ whole genome shotgun (WGS) entry which is preliminary data.</text>
</comment>
<keyword evidence="2" id="KW-0560">Oxidoreductase</keyword>
<dbReference type="EMBL" id="DSRU01000324">
    <property type="protein sequence ID" value="HFN00473.1"/>
    <property type="molecule type" value="Genomic_DNA"/>
</dbReference>
<dbReference type="InterPro" id="IPR020904">
    <property type="entry name" value="Sc_DH/Rdtase_CS"/>
</dbReference>
<dbReference type="InterPro" id="IPR050259">
    <property type="entry name" value="SDR"/>
</dbReference>
<gene>
    <name evidence="4" type="ORF">ENR64_22535</name>
</gene>
<dbReference type="InterPro" id="IPR057326">
    <property type="entry name" value="KR_dom"/>
</dbReference>
<dbReference type="Pfam" id="PF13561">
    <property type="entry name" value="adh_short_C2"/>
    <property type="match status" value="1"/>
</dbReference>
<dbReference type="PRINTS" id="PR00081">
    <property type="entry name" value="GDHRDH"/>
</dbReference>
<sequence length="272" mass="28729">MELQGKTAIVTGSARGVGEGIAVAMAKAGATVVINSRKEQDCLKTVEKIQAMGGTAIAIAADVAQEDQVMALVAETLKQLGRVDILVNNAGIESAPTLLKDISADTWDRVMAVNAKGVFLCCKAVIPPMMAQGKGKIINISSVAGVRMTFFGGANYTASKYAVMGLTNHLAWELADSRINVNAIAPGAVLTPLAEQSTTPEYREMTTQRLIPLGRWCTSDDIGHAAVFLASDRADMITGQILAVDGGILTGFGEDLRPVIRQRMADMQAKHS</sequence>
<dbReference type="PRINTS" id="PR00080">
    <property type="entry name" value="SDRFAMILY"/>
</dbReference>
<dbReference type="Gene3D" id="3.40.50.720">
    <property type="entry name" value="NAD(P)-binding Rossmann-like Domain"/>
    <property type="match status" value="1"/>
</dbReference>
<evidence type="ECO:0000256" key="2">
    <source>
        <dbReference type="ARBA" id="ARBA00023002"/>
    </source>
</evidence>
<dbReference type="PANTHER" id="PTHR42879">
    <property type="entry name" value="3-OXOACYL-(ACYL-CARRIER-PROTEIN) REDUCTASE"/>
    <property type="match status" value="1"/>
</dbReference>
<evidence type="ECO:0000256" key="1">
    <source>
        <dbReference type="ARBA" id="ARBA00006484"/>
    </source>
</evidence>
<dbReference type="SUPFAM" id="SSF51735">
    <property type="entry name" value="NAD(P)-binding Rossmann-fold domains"/>
    <property type="match status" value="1"/>
</dbReference>
<dbReference type="GO" id="GO:0016491">
    <property type="term" value="F:oxidoreductase activity"/>
    <property type="evidence" value="ECO:0007669"/>
    <property type="project" value="UniProtKB-KW"/>
</dbReference>
<evidence type="ECO:0000313" key="4">
    <source>
        <dbReference type="EMBL" id="HFN00473.1"/>
    </source>
</evidence>
<dbReference type="AlphaFoldDB" id="A0A7C3PG97"/>
<reference evidence="4" key="1">
    <citation type="journal article" date="2020" name="mSystems">
        <title>Genome- and Community-Level Interaction Insights into Carbon Utilization and Element Cycling Functions of Hydrothermarchaeota in Hydrothermal Sediment.</title>
        <authorList>
            <person name="Zhou Z."/>
            <person name="Liu Y."/>
            <person name="Xu W."/>
            <person name="Pan J."/>
            <person name="Luo Z.H."/>
            <person name="Li M."/>
        </authorList>
    </citation>
    <scope>NUCLEOTIDE SEQUENCE [LARGE SCALE GENOMIC DNA]</scope>
    <source>
        <strain evidence="4">SpSt-418</strain>
    </source>
</reference>
<name>A0A7C3PG97_9CYAN</name>
<dbReference type="NCBIfam" id="NF009466">
    <property type="entry name" value="PRK12826.1-2"/>
    <property type="match status" value="1"/>
</dbReference>
<dbReference type="SMART" id="SM00822">
    <property type="entry name" value="PKS_KR"/>
    <property type="match status" value="1"/>
</dbReference>
<dbReference type="PROSITE" id="PS00061">
    <property type="entry name" value="ADH_SHORT"/>
    <property type="match status" value="1"/>
</dbReference>
<evidence type="ECO:0000259" key="3">
    <source>
        <dbReference type="SMART" id="SM00822"/>
    </source>
</evidence>
<proteinExistence type="inferred from homology"/>
<accession>A0A7C3PG97</accession>
<feature type="domain" description="Ketoreductase" evidence="3">
    <location>
        <begin position="6"/>
        <end position="187"/>
    </location>
</feature>
<dbReference type="CDD" id="cd05233">
    <property type="entry name" value="SDR_c"/>
    <property type="match status" value="1"/>
</dbReference>
<dbReference type="GO" id="GO:0032787">
    <property type="term" value="P:monocarboxylic acid metabolic process"/>
    <property type="evidence" value="ECO:0007669"/>
    <property type="project" value="UniProtKB-ARBA"/>
</dbReference>